<keyword evidence="14" id="KW-1185">Reference proteome</keyword>
<dbReference type="Proteomes" id="UP000233782">
    <property type="component" value="Unassembled WGS sequence"/>
</dbReference>
<evidence type="ECO:0000256" key="3">
    <source>
        <dbReference type="ARBA" id="ARBA00008636"/>
    </source>
</evidence>
<comment type="catalytic activity">
    <reaction evidence="10 11">
        <text>L-serine = pyruvate + NH4(+)</text>
        <dbReference type="Rhea" id="RHEA:19169"/>
        <dbReference type="ChEBI" id="CHEBI:15361"/>
        <dbReference type="ChEBI" id="CHEBI:28938"/>
        <dbReference type="ChEBI" id="CHEBI:33384"/>
        <dbReference type="EC" id="4.3.1.17"/>
    </reaction>
</comment>
<dbReference type="GO" id="GO:0046872">
    <property type="term" value="F:metal ion binding"/>
    <property type="evidence" value="ECO:0007669"/>
    <property type="project" value="UniProtKB-KW"/>
</dbReference>
<comment type="similarity">
    <text evidence="3 11">Belongs to the iron-sulfur dependent L-serine dehydratase family.</text>
</comment>
<evidence type="ECO:0000256" key="5">
    <source>
        <dbReference type="ARBA" id="ARBA00022485"/>
    </source>
</evidence>
<dbReference type="EMBL" id="PJMU01000002">
    <property type="protein sequence ID" value="PKV67435.1"/>
    <property type="molecule type" value="Genomic_DNA"/>
</dbReference>
<gene>
    <name evidence="13" type="ORF">BD749_2579</name>
</gene>
<dbReference type="PANTHER" id="PTHR30182">
    <property type="entry name" value="L-SERINE DEHYDRATASE"/>
    <property type="match status" value="1"/>
</dbReference>
<evidence type="ECO:0000256" key="1">
    <source>
        <dbReference type="ARBA" id="ARBA00001966"/>
    </source>
</evidence>
<proteinExistence type="inferred from homology"/>
<dbReference type="AlphaFoldDB" id="A0A2N3UDM8"/>
<reference evidence="13 14" key="1">
    <citation type="submission" date="2017-12" db="EMBL/GenBank/DDBJ databases">
        <title>Genomic Encyclopedia of Type Strains, Phase III (KMG-III): the genomes of soil and plant-associated and newly described type strains.</title>
        <authorList>
            <person name="Whitman W."/>
        </authorList>
    </citation>
    <scope>NUCLEOTIDE SEQUENCE [LARGE SCALE GENOMIC DNA]</scope>
    <source>
        <strain evidence="13 14">LP43</strain>
    </source>
</reference>
<evidence type="ECO:0000313" key="13">
    <source>
        <dbReference type="EMBL" id="PKV67435.1"/>
    </source>
</evidence>
<accession>A0A2N3UDM8</accession>
<organism evidence="13 14">
    <name type="scientific">Pontibacter ramchanderi</name>
    <dbReference type="NCBI Taxonomy" id="1179743"/>
    <lineage>
        <taxon>Bacteria</taxon>
        <taxon>Pseudomonadati</taxon>
        <taxon>Bacteroidota</taxon>
        <taxon>Cytophagia</taxon>
        <taxon>Cytophagales</taxon>
        <taxon>Hymenobacteraceae</taxon>
        <taxon>Pontibacter</taxon>
    </lineage>
</organism>
<comment type="pathway">
    <text evidence="2">Carbohydrate biosynthesis; gluconeogenesis.</text>
</comment>
<dbReference type="InterPro" id="IPR005130">
    <property type="entry name" value="Ser_deHydtase-like_asu"/>
</dbReference>
<dbReference type="Pfam" id="PF03313">
    <property type="entry name" value="SDH_alpha"/>
    <property type="match status" value="1"/>
</dbReference>
<keyword evidence="4 11" id="KW-0312">Gluconeogenesis</keyword>
<keyword evidence="6 11" id="KW-0479">Metal-binding</keyword>
<name>A0A2N3UDM8_9BACT</name>
<comment type="caution">
    <text evidence="13">The sequence shown here is derived from an EMBL/GenBank/DDBJ whole genome shotgun (WGS) entry which is preliminary data.</text>
</comment>
<dbReference type="InterPro" id="IPR051318">
    <property type="entry name" value="Fe-S_L-Ser"/>
</dbReference>
<feature type="domain" description="Serine dehydratase-like alpha subunit" evidence="12">
    <location>
        <begin position="51"/>
        <end position="305"/>
    </location>
</feature>
<evidence type="ECO:0000256" key="10">
    <source>
        <dbReference type="ARBA" id="ARBA00049406"/>
    </source>
</evidence>
<dbReference type="PANTHER" id="PTHR30182:SF1">
    <property type="entry name" value="L-SERINE DEHYDRATASE 1"/>
    <property type="match status" value="1"/>
</dbReference>
<evidence type="ECO:0000259" key="12">
    <source>
        <dbReference type="Pfam" id="PF03313"/>
    </source>
</evidence>
<keyword evidence="7 11" id="KW-0408">Iron</keyword>
<dbReference type="GO" id="GO:0051539">
    <property type="term" value="F:4 iron, 4 sulfur cluster binding"/>
    <property type="evidence" value="ECO:0007669"/>
    <property type="project" value="UniProtKB-UniRule"/>
</dbReference>
<evidence type="ECO:0000256" key="7">
    <source>
        <dbReference type="ARBA" id="ARBA00023004"/>
    </source>
</evidence>
<keyword evidence="5 11" id="KW-0004">4Fe-4S</keyword>
<evidence type="ECO:0000313" key="14">
    <source>
        <dbReference type="Proteomes" id="UP000233782"/>
    </source>
</evidence>
<dbReference type="InterPro" id="IPR004642">
    <property type="entry name" value="Ser_deHydtase_asu"/>
</dbReference>
<keyword evidence="8 11" id="KW-0411">Iron-sulfur</keyword>
<comment type="cofactor">
    <cofactor evidence="1 11">
        <name>[4Fe-4S] cluster</name>
        <dbReference type="ChEBI" id="CHEBI:49883"/>
    </cofactor>
</comment>
<evidence type="ECO:0000256" key="11">
    <source>
        <dbReference type="RuleBase" id="RU366059"/>
    </source>
</evidence>
<evidence type="ECO:0000256" key="9">
    <source>
        <dbReference type="ARBA" id="ARBA00023239"/>
    </source>
</evidence>
<dbReference type="GO" id="GO:0006094">
    <property type="term" value="P:gluconeogenesis"/>
    <property type="evidence" value="ECO:0007669"/>
    <property type="project" value="UniProtKB-KW"/>
</dbReference>
<protein>
    <recommendedName>
        <fullName evidence="11">L-serine dehydratase</fullName>
        <ecNumber evidence="11">4.3.1.17</ecNumber>
    </recommendedName>
</protein>
<evidence type="ECO:0000256" key="4">
    <source>
        <dbReference type="ARBA" id="ARBA00022432"/>
    </source>
</evidence>
<evidence type="ECO:0000256" key="6">
    <source>
        <dbReference type="ARBA" id="ARBA00022723"/>
    </source>
</evidence>
<dbReference type="NCBIfam" id="TIGR00718">
    <property type="entry name" value="sda_alpha"/>
    <property type="match status" value="1"/>
</dbReference>
<evidence type="ECO:0000256" key="8">
    <source>
        <dbReference type="ARBA" id="ARBA00023014"/>
    </source>
</evidence>
<keyword evidence="9 11" id="KW-0456">Lyase</keyword>
<sequence length="332" mass="35265">MEREFSGFLKFRVSLTPLSAKSRAGYKLYNMSLLFNDFKSWEKHCAETGEPLYQPVLEYEIEQKGRTEEFIWENIAKAYEVMKDAVQTGLTEDMTSRSGMVNNSAKKVAKSPVTVLSPEFQMLVSRALGAKEVNSCMGRVVAAPTAGASGILPGTLTTLQELHGLEDRKIHEGLLVAAGIALIIEQNASLAGAVGGCQAETGSAAAMAAGAIVYCLGGNVEQVFAAVAITIQCMLGLVCDPVAGLVEVPCIVRNASAAAIAYSSSQLAIAGVNPVIPVDQCVAALGEVGESMERKYKETALGGLANTPKAREIEKFVLVQDVEILPDEDENS</sequence>
<dbReference type="EC" id="4.3.1.17" evidence="11"/>
<dbReference type="GO" id="GO:0003941">
    <property type="term" value="F:L-serine ammonia-lyase activity"/>
    <property type="evidence" value="ECO:0007669"/>
    <property type="project" value="UniProtKB-UniRule"/>
</dbReference>
<evidence type="ECO:0000256" key="2">
    <source>
        <dbReference type="ARBA" id="ARBA00004742"/>
    </source>
</evidence>